<keyword evidence="1" id="KW-0808">Transferase</keyword>
<evidence type="ECO:0000313" key="1">
    <source>
        <dbReference type="EMBL" id="EAY30613.1"/>
    </source>
</evidence>
<keyword evidence="2" id="KW-1185">Reference proteome</keyword>
<dbReference type="InterPro" id="IPR011004">
    <property type="entry name" value="Trimer_LpxA-like_sf"/>
</dbReference>
<protein>
    <submittedName>
        <fullName evidence="1">Acetyltransferase</fullName>
    </submittedName>
</protein>
<reference evidence="1 2" key="1">
    <citation type="submission" date="2007-01" db="EMBL/GenBank/DDBJ databases">
        <authorList>
            <person name="Haygood M."/>
            <person name="Podell S."/>
            <person name="Anderson C."/>
            <person name="Hopkinson B."/>
            <person name="Roe K."/>
            <person name="Barbeau K."/>
            <person name="Gaasterland T."/>
            <person name="Ferriera S."/>
            <person name="Johnson J."/>
            <person name="Kravitz S."/>
            <person name="Beeson K."/>
            <person name="Sutton G."/>
            <person name="Rogers Y.-H."/>
            <person name="Friedman R."/>
            <person name="Frazier M."/>
            <person name="Venter J.C."/>
        </authorList>
    </citation>
    <scope>NUCLEOTIDE SEQUENCE [LARGE SCALE GENOMIC DNA]</scope>
    <source>
        <strain evidence="1 2">ATCC 23134</strain>
    </source>
</reference>
<dbReference type="GO" id="GO:0016740">
    <property type="term" value="F:transferase activity"/>
    <property type="evidence" value="ECO:0007669"/>
    <property type="project" value="UniProtKB-KW"/>
</dbReference>
<dbReference type="InterPro" id="IPR050484">
    <property type="entry name" value="Transf_Hexapept/Carb_Anhydrase"/>
</dbReference>
<comment type="caution">
    <text evidence="1">The sequence shown here is derived from an EMBL/GenBank/DDBJ whole genome shotgun (WGS) entry which is preliminary data.</text>
</comment>
<sequence>MALIKSARGFTPQYGDNCFLAENATLVGNIIAGDDCTFWFNCVVRGDVSAIRMGNQVNVQDGAVVHATYQRSETIIGNNVSIAHNAIVHGCTIEDNVLIGMGAIVMDGAMIKSGSIIGAGAIVLQNMVVESGTVWAGNPAKLLKEAKDLTSEITRIASAYPKYARWFMEGAHAGNDE</sequence>
<gene>
    <name evidence="1" type="ORF">M23134_03251</name>
</gene>
<accession>A1ZGJ6</accession>
<dbReference type="OrthoDB" id="9803036at2"/>
<dbReference type="PANTHER" id="PTHR13061">
    <property type="entry name" value="DYNACTIN SUBUNIT P25"/>
    <property type="match status" value="1"/>
</dbReference>
<evidence type="ECO:0000313" key="2">
    <source>
        <dbReference type="Proteomes" id="UP000004095"/>
    </source>
</evidence>
<dbReference type="Pfam" id="PF00132">
    <property type="entry name" value="Hexapep"/>
    <property type="match status" value="1"/>
</dbReference>
<dbReference type="SUPFAM" id="SSF51161">
    <property type="entry name" value="Trimeric LpxA-like enzymes"/>
    <property type="match status" value="1"/>
</dbReference>
<dbReference type="Gene3D" id="2.160.10.10">
    <property type="entry name" value="Hexapeptide repeat proteins"/>
    <property type="match status" value="1"/>
</dbReference>
<proteinExistence type="predicted"/>
<dbReference type="CDD" id="cd04645">
    <property type="entry name" value="LbH_gamma_CA_like"/>
    <property type="match status" value="1"/>
</dbReference>
<dbReference type="InterPro" id="IPR001451">
    <property type="entry name" value="Hexapep"/>
</dbReference>
<organism evidence="1 2">
    <name type="scientific">Microscilla marina ATCC 23134</name>
    <dbReference type="NCBI Taxonomy" id="313606"/>
    <lineage>
        <taxon>Bacteria</taxon>
        <taxon>Pseudomonadati</taxon>
        <taxon>Bacteroidota</taxon>
        <taxon>Cytophagia</taxon>
        <taxon>Cytophagales</taxon>
        <taxon>Microscillaceae</taxon>
        <taxon>Microscilla</taxon>
    </lineage>
</organism>
<dbReference type="AlphaFoldDB" id="A1ZGJ6"/>
<dbReference type="InterPro" id="IPR047324">
    <property type="entry name" value="LbH_gamma_CA-like"/>
</dbReference>
<dbReference type="RefSeq" id="WP_002694915.1">
    <property type="nucleotide sequence ID" value="NZ_AAWS01000006.1"/>
</dbReference>
<name>A1ZGJ6_MICM2</name>
<dbReference type="PANTHER" id="PTHR13061:SF29">
    <property type="entry name" value="GAMMA CARBONIC ANHYDRASE-LIKE 1, MITOCHONDRIAL-RELATED"/>
    <property type="match status" value="1"/>
</dbReference>
<dbReference type="EMBL" id="AAWS01000006">
    <property type="protein sequence ID" value="EAY30613.1"/>
    <property type="molecule type" value="Genomic_DNA"/>
</dbReference>
<dbReference type="Proteomes" id="UP000004095">
    <property type="component" value="Unassembled WGS sequence"/>
</dbReference>
<dbReference type="eggNOG" id="COG0663">
    <property type="taxonomic scope" value="Bacteria"/>
</dbReference>